<feature type="chain" id="PRO_5045577941" evidence="1">
    <location>
        <begin position="28"/>
        <end position="262"/>
    </location>
</feature>
<feature type="signal peptide" evidence="1">
    <location>
        <begin position="1"/>
        <end position="27"/>
    </location>
</feature>
<protein>
    <submittedName>
        <fullName evidence="2">Substrate-binding domain-containing protein</fullName>
    </submittedName>
</protein>
<dbReference type="Pfam" id="PF13531">
    <property type="entry name" value="SBP_bac_11"/>
    <property type="match status" value="1"/>
</dbReference>
<name>A0ABW8ZAN1_9BURK</name>
<dbReference type="EMBL" id="JAQQFR010000009">
    <property type="protein sequence ID" value="MFL9879585.1"/>
    <property type="molecule type" value="Genomic_DNA"/>
</dbReference>
<dbReference type="InterPro" id="IPR050682">
    <property type="entry name" value="ModA/WtpA"/>
</dbReference>
<reference evidence="2 3" key="1">
    <citation type="journal article" date="2024" name="Chem. Sci.">
        <title>Discovery of megapolipeptins by genome mining of a Burkholderiales bacteria collection.</title>
        <authorList>
            <person name="Paulo B.S."/>
            <person name="Recchia M.J.J."/>
            <person name="Lee S."/>
            <person name="Fergusson C.H."/>
            <person name="Romanowski S.B."/>
            <person name="Hernandez A."/>
            <person name="Krull N."/>
            <person name="Liu D.Y."/>
            <person name="Cavanagh H."/>
            <person name="Bos A."/>
            <person name="Gray C.A."/>
            <person name="Murphy B.T."/>
            <person name="Linington R.G."/>
            <person name="Eustaquio A.S."/>
        </authorList>
    </citation>
    <scope>NUCLEOTIDE SEQUENCE [LARGE SCALE GENOMIC DNA]</scope>
    <source>
        <strain evidence="2 3">RL21-008-BIB-B</strain>
    </source>
</reference>
<dbReference type="Proteomes" id="UP001629214">
    <property type="component" value="Unassembled WGS sequence"/>
</dbReference>
<proteinExistence type="predicted"/>
<dbReference type="RefSeq" id="WP_408168630.1">
    <property type="nucleotide sequence ID" value="NZ_JAQQFR010000009.1"/>
</dbReference>
<evidence type="ECO:0000256" key="1">
    <source>
        <dbReference type="SAM" id="SignalP"/>
    </source>
</evidence>
<comment type="caution">
    <text evidence="2">The sequence shown here is derived from an EMBL/GenBank/DDBJ whole genome shotgun (WGS) entry which is preliminary data.</text>
</comment>
<keyword evidence="3" id="KW-1185">Reference proteome</keyword>
<sequence>MRLLSLPSLQFLVIASLAGLTAAPASADDLKVFAAGAIAPVVRTVAATFEQRSGIHVTVENATAGATDKRIRSGAAFDVAVVPDGVLDKLAKDGYLNVASGRGIARVGIGVAVKQGAPAPAIATVAQFRKALLDAPSVAVIDPKAGGSSGIYLEKLFEKLGIAAQMHAKEVLVPGGLVAEKLVDGSAALALHQQSEILQVKGARLIGPLPAAIQNYTVYAGATSSHAASPASSATARAFLTMFADASARQAMKEHGLSPEVN</sequence>
<accession>A0ABW8ZAN1</accession>
<evidence type="ECO:0000313" key="2">
    <source>
        <dbReference type="EMBL" id="MFL9879585.1"/>
    </source>
</evidence>
<evidence type="ECO:0000313" key="3">
    <source>
        <dbReference type="Proteomes" id="UP001629214"/>
    </source>
</evidence>
<dbReference type="PANTHER" id="PTHR30632">
    <property type="entry name" value="MOLYBDATE-BINDING PERIPLASMIC PROTEIN"/>
    <property type="match status" value="1"/>
</dbReference>
<dbReference type="Gene3D" id="3.40.190.10">
    <property type="entry name" value="Periplasmic binding protein-like II"/>
    <property type="match status" value="2"/>
</dbReference>
<organism evidence="2 3">
    <name type="scientific">Herbaspirillum rhizosphaerae</name>
    <dbReference type="NCBI Taxonomy" id="346179"/>
    <lineage>
        <taxon>Bacteria</taxon>
        <taxon>Pseudomonadati</taxon>
        <taxon>Pseudomonadota</taxon>
        <taxon>Betaproteobacteria</taxon>
        <taxon>Burkholderiales</taxon>
        <taxon>Oxalobacteraceae</taxon>
        <taxon>Herbaspirillum</taxon>
    </lineage>
</organism>
<dbReference type="SUPFAM" id="SSF53850">
    <property type="entry name" value="Periplasmic binding protein-like II"/>
    <property type="match status" value="1"/>
</dbReference>
<gene>
    <name evidence="2" type="ORF">PQR63_14395</name>
</gene>
<keyword evidence="1" id="KW-0732">Signal</keyword>
<dbReference type="PANTHER" id="PTHR30632:SF11">
    <property type="entry name" value="BLR4797 PROTEIN"/>
    <property type="match status" value="1"/>
</dbReference>